<dbReference type="Proteomes" id="UP000027284">
    <property type="component" value="Unassembled WGS sequence"/>
</dbReference>
<dbReference type="EC" id="2.6.1.-" evidence="6"/>
<organism evidence="8 9">
    <name type="scientific">Thermoanaerobaculum aquaticum</name>
    <dbReference type="NCBI Taxonomy" id="1312852"/>
    <lineage>
        <taxon>Bacteria</taxon>
        <taxon>Pseudomonadati</taxon>
        <taxon>Acidobacteriota</taxon>
        <taxon>Thermoanaerobaculia</taxon>
        <taxon>Thermoanaerobaculales</taxon>
        <taxon>Thermoanaerobaculaceae</taxon>
        <taxon>Thermoanaerobaculum</taxon>
    </lineage>
</organism>
<dbReference type="InterPro" id="IPR004839">
    <property type="entry name" value="Aminotransferase_I/II_large"/>
</dbReference>
<dbReference type="EMBL" id="JMFG01000038">
    <property type="protein sequence ID" value="KDA52916.1"/>
    <property type="molecule type" value="Genomic_DNA"/>
</dbReference>
<evidence type="ECO:0000313" key="9">
    <source>
        <dbReference type="Proteomes" id="UP000027284"/>
    </source>
</evidence>
<comment type="cofactor">
    <cofactor evidence="1 6">
        <name>pyridoxal 5'-phosphate</name>
        <dbReference type="ChEBI" id="CHEBI:597326"/>
    </cofactor>
</comment>
<evidence type="ECO:0000256" key="1">
    <source>
        <dbReference type="ARBA" id="ARBA00001933"/>
    </source>
</evidence>
<dbReference type="OrthoDB" id="9802328at2"/>
<name>A0A062XXU9_9BACT</name>
<dbReference type="PROSITE" id="PS00105">
    <property type="entry name" value="AA_TRANSFER_CLASS_1"/>
    <property type="match status" value="1"/>
</dbReference>
<comment type="similarity">
    <text evidence="2 6">Belongs to the class-I pyridoxal-phosphate-dependent aminotransferase family.</text>
</comment>
<dbReference type="NCBIfam" id="NF005744">
    <property type="entry name" value="PRK07568.1"/>
    <property type="match status" value="1"/>
</dbReference>
<evidence type="ECO:0000256" key="4">
    <source>
        <dbReference type="ARBA" id="ARBA00022679"/>
    </source>
</evidence>
<dbReference type="GO" id="GO:0006520">
    <property type="term" value="P:amino acid metabolic process"/>
    <property type="evidence" value="ECO:0007669"/>
    <property type="project" value="InterPro"/>
</dbReference>
<evidence type="ECO:0000259" key="7">
    <source>
        <dbReference type="Pfam" id="PF00155"/>
    </source>
</evidence>
<dbReference type="SUPFAM" id="SSF53383">
    <property type="entry name" value="PLP-dependent transferases"/>
    <property type="match status" value="1"/>
</dbReference>
<comment type="caution">
    <text evidence="8">The sequence shown here is derived from an EMBL/GenBank/DDBJ whole genome shotgun (WGS) entry which is preliminary data.</text>
</comment>
<feature type="domain" description="Aminotransferase class I/classII large" evidence="7">
    <location>
        <begin position="32"/>
        <end position="386"/>
    </location>
</feature>
<dbReference type="InterPro" id="IPR015421">
    <property type="entry name" value="PyrdxlP-dep_Trfase_major"/>
</dbReference>
<dbReference type="PANTHER" id="PTHR46383">
    <property type="entry name" value="ASPARTATE AMINOTRANSFERASE"/>
    <property type="match status" value="1"/>
</dbReference>
<dbReference type="Pfam" id="PF00155">
    <property type="entry name" value="Aminotran_1_2"/>
    <property type="match status" value="1"/>
</dbReference>
<reference evidence="8 9" key="1">
    <citation type="submission" date="2014-04" db="EMBL/GenBank/DDBJ databases">
        <title>The Genome Sequence of Thermoanaerobaculum aquaticum MP-01, The First Cultivated Group 23 Acidobacterium.</title>
        <authorList>
            <person name="Stamps B.W."/>
            <person name="Losey N.A."/>
            <person name="Lawson P.A."/>
            <person name="Stevenson B.S."/>
        </authorList>
    </citation>
    <scope>NUCLEOTIDE SEQUENCE [LARGE SCALE GENOMIC DNA]</scope>
    <source>
        <strain evidence="8 9">MP-01</strain>
    </source>
</reference>
<protein>
    <recommendedName>
        <fullName evidence="6">Aminotransferase</fullName>
        <ecNumber evidence="6">2.6.1.-</ecNumber>
    </recommendedName>
</protein>
<evidence type="ECO:0000256" key="6">
    <source>
        <dbReference type="RuleBase" id="RU000481"/>
    </source>
</evidence>
<proteinExistence type="inferred from homology"/>
<accession>A0A062XXU9</accession>
<keyword evidence="4 6" id="KW-0808">Transferase</keyword>
<dbReference type="STRING" id="1312852.EG19_08750"/>
<sequence length="406" mass="45081">MQVSRRARAMQESPIRKLAPLSVEAKRRGIHVYHLNIGQPDLPTPPEFLHAVAHFSEPVLAYGPSDGLPALKDAVCEYFSRYRVHLRPNEVLITTGGSEAILFAFNVVADEGDEIIVPEPFYTNYNGYAQMANLRLVPVRTHAEDGFHLPPDEVLEGAISPRTRAFLLCSPNNPTGTVLTREELERVAALCQKHDLFLIADEVYKEFTYDGRVHTSALELPGMESRVIVVDSVSKRFSACGARVGALITRNPQVMAACLKLGQARLCPPTLEQLGAVAAYQLGEEYFAAVREEYQRRRDVLYDKLTAAPGIVLRKPRGAFYMIVKMQGIDDADELAAWFLRDFSYQGETVMVAPASGFYATPGAGRDEVRIAYVLEVPKLERAAEVFLAGLEQYRSLAPAATRQVR</sequence>
<dbReference type="InterPro" id="IPR004838">
    <property type="entry name" value="NHTrfase_class1_PyrdxlP-BS"/>
</dbReference>
<dbReference type="RefSeq" id="WP_038050478.1">
    <property type="nucleotide sequence ID" value="NZ_JMFG01000038.1"/>
</dbReference>
<evidence type="ECO:0000256" key="2">
    <source>
        <dbReference type="ARBA" id="ARBA00007441"/>
    </source>
</evidence>
<dbReference type="Gene3D" id="3.90.1150.10">
    <property type="entry name" value="Aspartate Aminotransferase, domain 1"/>
    <property type="match status" value="1"/>
</dbReference>
<dbReference type="InterPro" id="IPR050596">
    <property type="entry name" value="AspAT/PAT-like"/>
</dbReference>
<dbReference type="Gene3D" id="3.40.640.10">
    <property type="entry name" value="Type I PLP-dependent aspartate aminotransferase-like (Major domain)"/>
    <property type="match status" value="1"/>
</dbReference>
<keyword evidence="9" id="KW-1185">Reference proteome</keyword>
<dbReference type="InterPro" id="IPR015424">
    <property type="entry name" value="PyrdxlP-dep_Trfase"/>
</dbReference>
<evidence type="ECO:0000256" key="3">
    <source>
        <dbReference type="ARBA" id="ARBA00022576"/>
    </source>
</evidence>
<dbReference type="GO" id="GO:0030170">
    <property type="term" value="F:pyridoxal phosphate binding"/>
    <property type="evidence" value="ECO:0007669"/>
    <property type="project" value="InterPro"/>
</dbReference>
<evidence type="ECO:0000256" key="5">
    <source>
        <dbReference type="ARBA" id="ARBA00022898"/>
    </source>
</evidence>
<dbReference type="CDD" id="cd00609">
    <property type="entry name" value="AAT_like"/>
    <property type="match status" value="1"/>
</dbReference>
<dbReference type="GO" id="GO:0008483">
    <property type="term" value="F:transaminase activity"/>
    <property type="evidence" value="ECO:0007669"/>
    <property type="project" value="UniProtKB-KW"/>
</dbReference>
<keyword evidence="3 6" id="KW-0032">Aminotransferase</keyword>
<dbReference type="InterPro" id="IPR015422">
    <property type="entry name" value="PyrdxlP-dep_Trfase_small"/>
</dbReference>
<gene>
    <name evidence="8" type="ORF">EG19_08750</name>
</gene>
<keyword evidence="5" id="KW-0663">Pyridoxal phosphate</keyword>
<evidence type="ECO:0000313" key="8">
    <source>
        <dbReference type="EMBL" id="KDA52916.1"/>
    </source>
</evidence>
<dbReference type="AlphaFoldDB" id="A0A062XXU9"/>